<sequence length="124" mass="14125">MEDVVIVSGTRALPFHPAPQLAVTPQRRLRFYDHRAGGRLEPRPPAGVEYAVCRRRKPLVPHFRLFTRLHFAEVFTAHGRQIAARQAGPAPLPLKPSLHRQSLCDNQRVARALFSHPPRFLPRC</sequence>
<organism evidence="1 2">
    <name type="scientific">Mesocestoides corti</name>
    <name type="common">Flatworm</name>
    <dbReference type="NCBI Taxonomy" id="53468"/>
    <lineage>
        <taxon>Eukaryota</taxon>
        <taxon>Metazoa</taxon>
        <taxon>Spiralia</taxon>
        <taxon>Lophotrochozoa</taxon>
        <taxon>Platyhelminthes</taxon>
        <taxon>Cestoda</taxon>
        <taxon>Eucestoda</taxon>
        <taxon>Cyclophyllidea</taxon>
        <taxon>Mesocestoididae</taxon>
        <taxon>Mesocestoides</taxon>
    </lineage>
</organism>
<dbReference type="EMBL" id="UXSR01005507">
    <property type="protein sequence ID" value="VDD82404.1"/>
    <property type="molecule type" value="Genomic_DNA"/>
</dbReference>
<proteinExistence type="predicted"/>
<reference evidence="1 2" key="1">
    <citation type="submission" date="2018-10" db="EMBL/GenBank/DDBJ databases">
        <authorList>
            <consortium name="Pathogen Informatics"/>
        </authorList>
    </citation>
    <scope>NUCLEOTIDE SEQUENCE [LARGE SCALE GENOMIC DNA]</scope>
</reference>
<dbReference type="Proteomes" id="UP000267029">
    <property type="component" value="Unassembled WGS sequence"/>
</dbReference>
<accession>A0A0R3UL69</accession>
<feature type="non-terminal residue" evidence="1">
    <location>
        <position position="124"/>
    </location>
</feature>
<evidence type="ECO:0000313" key="2">
    <source>
        <dbReference type="Proteomes" id="UP000267029"/>
    </source>
</evidence>
<name>A0A0R3UL69_MESCO</name>
<gene>
    <name evidence="1" type="ORF">MCOS_LOCUS8407</name>
</gene>
<evidence type="ECO:0000313" key="1">
    <source>
        <dbReference type="EMBL" id="VDD82404.1"/>
    </source>
</evidence>
<dbReference type="AlphaFoldDB" id="A0A0R3UL69"/>
<protein>
    <submittedName>
        <fullName evidence="1">Uncharacterized protein</fullName>
    </submittedName>
</protein>
<keyword evidence="2" id="KW-1185">Reference proteome</keyword>